<dbReference type="InterPro" id="IPR028098">
    <property type="entry name" value="Glyco_trans_4-like_N"/>
</dbReference>
<evidence type="ECO:0000313" key="3">
    <source>
        <dbReference type="EMBL" id="ABO07914.1"/>
    </source>
</evidence>
<dbReference type="AlphaFoldDB" id="A3MTE7"/>
<sequence length="370" mass="42332">MRILWLNWRDIKHPLAGGAEVYTHEVAKRLAARGHEIILVTSRPKGLPPREEIDGYTVIRRGGKYTVYLEARRLYHQLKKEGWRPDVVIDEINTVPFLTPKYVKEPIVALIHQLCKDCWKYAVHPLAQPLGWWLEQRLHKPYIQAAKRGNLKVITVSPSTAQDLYDLGYPPYAVAIVPNGLDWELYKDCNSQKRDLVTYVGRITPYKRLEDLLKAWKTVEKSYDAELIIAGRADPRYLARLTKLAKRLDLSRVNIKANITQQEKKALLAEAKLLVYTSVREGWGQTILEAAACKTPSVVYNVPGLRDAVKHMETGVIVKPGNIEELAKTIVLVMTEEELGKRLGEMAYLYAQTFSWDFTAKLFLKEINTS</sequence>
<proteinExistence type="predicted"/>
<dbReference type="GeneID" id="4909806"/>
<keyword evidence="3" id="KW-0808">Transferase</keyword>
<accession>A3MTE7</accession>
<dbReference type="InterPro" id="IPR001296">
    <property type="entry name" value="Glyco_trans_1"/>
</dbReference>
<feature type="domain" description="Glycosyl transferase family 1" evidence="1">
    <location>
        <begin position="192"/>
        <end position="348"/>
    </location>
</feature>
<feature type="domain" description="Glycosyltransferase subfamily 4-like N-terminal" evidence="2">
    <location>
        <begin position="17"/>
        <end position="182"/>
    </location>
</feature>
<dbReference type="GO" id="GO:0016757">
    <property type="term" value="F:glycosyltransferase activity"/>
    <property type="evidence" value="ECO:0007669"/>
    <property type="project" value="InterPro"/>
</dbReference>
<dbReference type="STRING" id="410359.Pcal_0483"/>
<dbReference type="SUPFAM" id="SSF53756">
    <property type="entry name" value="UDP-Glycosyltransferase/glycogen phosphorylase"/>
    <property type="match status" value="1"/>
</dbReference>
<organism evidence="3 4">
    <name type="scientific">Pyrobaculum calidifontis (strain DSM 21063 / JCM 11548 / VA1)</name>
    <dbReference type="NCBI Taxonomy" id="410359"/>
    <lineage>
        <taxon>Archaea</taxon>
        <taxon>Thermoproteota</taxon>
        <taxon>Thermoprotei</taxon>
        <taxon>Thermoproteales</taxon>
        <taxon>Thermoproteaceae</taxon>
        <taxon>Pyrobaculum</taxon>
    </lineage>
</organism>
<dbReference type="Pfam" id="PF00534">
    <property type="entry name" value="Glycos_transf_1"/>
    <property type="match status" value="1"/>
</dbReference>
<dbReference type="RefSeq" id="WP_011849172.1">
    <property type="nucleotide sequence ID" value="NC_009073.1"/>
</dbReference>
<dbReference type="PANTHER" id="PTHR12526:SF618">
    <property type="entry name" value="GLYCOSYLTRANSFERASE, FAMILY 4"/>
    <property type="match status" value="1"/>
</dbReference>
<reference evidence="3" key="1">
    <citation type="submission" date="2007-02" db="EMBL/GenBank/DDBJ databases">
        <title>Complete sequence of Pyrobaculum calidifontis JCM 11548.</title>
        <authorList>
            <consortium name="US DOE Joint Genome Institute"/>
            <person name="Copeland A."/>
            <person name="Lucas S."/>
            <person name="Lapidus A."/>
            <person name="Barry K."/>
            <person name="Glavina del Rio T."/>
            <person name="Dalin E."/>
            <person name="Tice H."/>
            <person name="Pitluck S."/>
            <person name="Chain P."/>
            <person name="Malfatti S."/>
            <person name="Shin M."/>
            <person name="Vergez L."/>
            <person name="Schmutz J."/>
            <person name="Larimer F."/>
            <person name="Land M."/>
            <person name="Hauser L."/>
            <person name="Kyrpides N."/>
            <person name="Mikhailova N."/>
            <person name="Cozen A.E."/>
            <person name="Fitz-Gibbon S.T."/>
            <person name="House C.H."/>
            <person name="Saltikov C."/>
            <person name="Lowe T.M."/>
            <person name="Richardson P."/>
        </authorList>
    </citation>
    <scope>NUCLEOTIDE SEQUENCE [LARGE SCALE GENOMIC DNA]</scope>
    <source>
        <strain evidence="3">JCM 11548</strain>
    </source>
</reference>
<dbReference type="Pfam" id="PF13439">
    <property type="entry name" value="Glyco_transf_4"/>
    <property type="match status" value="1"/>
</dbReference>
<dbReference type="PANTHER" id="PTHR12526">
    <property type="entry name" value="GLYCOSYLTRANSFERASE"/>
    <property type="match status" value="1"/>
</dbReference>
<dbReference type="Gene3D" id="3.40.50.2000">
    <property type="entry name" value="Glycogen Phosphorylase B"/>
    <property type="match status" value="2"/>
</dbReference>
<dbReference type="Proteomes" id="UP000001431">
    <property type="component" value="Chromosome"/>
</dbReference>
<dbReference type="CDD" id="cd03801">
    <property type="entry name" value="GT4_PimA-like"/>
    <property type="match status" value="1"/>
</dbReference>
<dbReference type="eggNOG" id="arCOG01403">
    <property type="taxonomic scope" value="Archaea"/>
</dbReference>
<evidence type="ECO:0000259" key="1">
    <source>
        <dbReference type="Pfam" id="PF00534"/>
    </source>
</evidence>
<gene>
    <name evidence="3" type="ordered locus">Pcal_0483</name>
</gene>
<dbReference type="KEGG" id="pcl:Pcal_0483"/>
<name>A3MTE7_PYRCJ</name>
<keyword evidence="4" id="KW-1185">Reference proteome</keyword>
<protein>
    <submittedName>
        <fullName evidence="3">Glycosyl transferase, group 1</fullName>
    </submittedName>
</protein>
<evidence type="ECO:0000259" key="2">
    <source>
        <dbReference type="Pfam" id="PF13439"/>
    </source>
</evidence>
<dbReference type="HOGENOM" id="CLU_009583_2_2_2"/>
<dbReference type="CAZy" id="GT4">
    <property type="family name" value="Glycosyltransferase Family 4"/>
</dbReference>
<evidence type="ECO:0000313" key="4">
    <source>
        <dbReference type="Proteomes" id="UP000001431"/>
    </source>
</evidence>
<dbReference type="OrthoDB" id="26106at2157"/>
<dbReference type="EMBL" id="CP000561">
    <property type="protein sequence ID" value="ABO07914.1"/>
    <property type="molecule type" value="Genomic_DNA"/>
</dbReference>